<feature type="binding site" evidence="14">
    <location>
        <position position="148"/>
    </location>
    <ligand>
        <name>L-threonine</name>
        <dbReference type="ChEBI" id="CHEBI:57926"/>
    </ligand>
</feature>
<protein>
    <recommendedName>
        <fullName evidence="4 13">Threonylcarbamoyl-AMP synthase</fullName>
        <shortName evidence="13">TC-AMP synthase</shortName>
        <ecNumber evidence="3 13">2.7.7.87</ecNumber>
    </recommendedName>
    <alternativeName>
        <fullName evidence="11 13">L-threonylcarbamoyladenylate synthase</fullName>
    </alternativeName>
</protein>
<proteinExistence type="inferred from homology"/>
<evidence type="ECO:0000256" key="7">
    <source>
        <dbReference type="ARBA" id="ARBA00022694"/>
    </source>
</evidence>
<dbReference type="FunFam" id="3.90.870.10:FF:000008">
    <property type="entry name" value="Threonylcarbamoyl-AMP synthase"/>
    <property type="match status" value="1"/>
</dbReference>
<evidence type="ECO:0000256" key="10">
    <source>
        <dbReference type="ARBA" id="ARBA00022840"/>
    </source>
</evidence>
<dbReference type="Gene3D" id="3.90.870.10">
    <property type="entry name" value="DHBP synthase"/>
    <property type="match status" value="1"/>
</dbReference>
<accession>A0A6N9Q705</accession>
<dbReference type="PROSITE" id="PS51163">
    <property type="entry name" value="YRDC"/>
    <property type="match status" value="1"/>
</dbReference>
<dbReference type="AlphaFoldDB" id="A0A6N9Q705"/>
<keyword evidence="5 13" id="KW-0963">Cytoplasm</keyword>
<evidence type="ECO:0000256" key="11">
    <source>
        <dbReference type="ARBA" id="ARBA00029774"/>
    </source>
</evidence>
<dbReference type="InterPro" id="IPR017945">
    <property type="entry name" value="DHBP_synth_RibB-like_a/b_dom"/>
</dbReference>
<evidence type="ECO:0000256" key="13">
    <source>
        <dbReference type="PIRNR" id="PIRNR004930"/>
    </source>
</evidence>
<dbReference type="InterPro" id="IPR005145">
    <property type="entry name" value="Sua5_C"/>
</dbReference>
<evidence type="ECO:0000313" key="16">
    <source>
        <dbReference type="EMBL" id="NBI30637.1"/>
    </source>
</evidence>
<dbReference type="GO" id="GO:0005524">
    <property type="term" value="F:ATP binding"/>
    <property type="evidence" value="ECO:0007669"/>
    <property type="project" value="UniProtKB-UniRule"/>
</dbReference>
<feature type="binding site" evidence="14">
    <location>
        <position position="128"/>
    </location>
    <ligand>
        <name>L-threonine</name>
        <dbReference type="ChEBI" id="CHEBI:57926"/>
    </ligand>
</feature>
<keyword evidence="10 13" id="KW-0067">ATP-binding</keyword>
<dbReference type="InterPro" id="IPR038385">
    <property type="entry name" value="Sua5/YwlC_C"/>
</dbReference>
<evidence type="ECO:0000256" key="14">
    <source>
        <dbReference type="PIRSR" id="PIRSR004930-1"/>
    </source>
</evidence>
<feature type="binding site" evidence="14">
    <location>
        <position position="63"/>
    </location>
    <ligand>
        <name>ATP</name>
        <dbReference type="ChEBI" id="CHEBI:30616"/>
    </ligand>
</feature>
<dbReference type="InterPro" id="IPR010923">
    <property type="entry name" value="T(6)A37_SUA5"/>
</dbReference>
<feature type="binding site" evidence="14">
    <location>
        <position position="202"/>
    </location>
    <ligand>
        <name>ATP</name>
        <dbReference type="ChEBI" id="CHEBI:30616"/>
    </ligand>
</feature>
<dbReference type="RefSeq" id="WP_160647450.1">
    <property type="nucleotide sequence ID" value="NZ_SIJB01000035.1"/>
</dbReference>
<evidence type="ECO:0000256" key="4">
    <source>
        <dbReference type="ARBA" id="ARBA00015492"/>
    </source>
</evidence>
<dbReference type="OrthoDB" id="9814580at2"/>
<keyword evidence="9 13" id="KW-0547">Nucleotide-binding</keyword>
<comment type="function">
    <text evidence="13">Required for the formation of a threonylcarbamoyl group on adenosine at position 37 (t(6)A37) in tRNAs that read codons beginning with adenine.</text>
</comment>
<comment type="catalytic activity">
    <reaction evidence="12 13">
        <text>L-threonine + hydrogencarbonate + ATP = L-threonylcarbamoyladenylate + diphosphate + H2O</text>
        <dbReference type="Rhea" id="RHEA:36407"/>
        <dbReference type="ChEBI" id="CHEBI:15377"/>
        <dbReference type="ChEBI" id="CHEBI:17544"/>
        <dbReference type="ChEBI" id="CHEBI:30616"/>
        <dbReference type="ChEBI" id="CHEBI:33019"/>
        <dbReference type="ChEBI" id="CHEBI:57926"/>
        <dbReference type="ChEBI" id="CHEBI:73682"/>
        <dbReference type="EC" id="2.7.7.87"/>
    </reaction>
</comment>
<name>A0A6N9Q705_9BACL</name>
<evidence type="ECO:0000313" key="17">
    <source>
        <dbReference type="Proteomes" id="UP000448943"/>
    </source>
</evidence>
<evidence type="ECO:0000259" key="15">
    <source>
        <dbReference type="PROSITE" id="PS51163"/>
    </source>
</evidence>
<dbReference type="InterPro" id="IPR050156">
    <property type="entry name" value="TC-AMP_synthase_SUA5"/>
</dbReference>
<feature type="domain" description="YrdC-like" evidence="15">
    <location>
        <begin position="18"/>
        <end position="206"/>
    </location>
</feature>
<dbReference type="Proteomes" id="UP000448943">
    <property type="component" value="Unassembled WGS sequence"/>
</dbReference>
<comment type="caution">
    <text evidence="16">The sequence shown here is derived from an EMBL/GenBank/DDBJ whole genome shotgun (WGS) entry which is preliminary data.</text>
</comment>
<dbReference type="GO" id="GO:0003725">
    <property type="term" value="F:double-stranded RNA binding"/>
    <property type="evidence" value="ECO:0007669"/>
    <property type="project" value="UniProtKB-UniRule"/>
</dbReference>
<dbReference type="EMBL" id="SIJB01000035">
    <property type="protein sequence ID" value="NBI30637.1"/>
    <property type="molecule type" value="Genomic_DNA"/>
</dbReference>
<dbReference type="GO" id="GO:0008033">
    <property type="term" value="P:tRNA processing"/>
    <property type="evidence" value="ECO:0007669"/>
    <property type="project" value="UniProtKB-KW"/>
</dbReference>
<feature type="binding site" evidence="14">
    <location>
        <position position="40"/>
    </location>
    <ligand>
        <name>L-threonine</name>
        <dbReference type="ChEBI" id="CHEBI:57926"/>
    </ligand>
</feature>
<evidence type="ECO:0000256" key="9">
    <source>
        <dbReference type="ARBA" id="ARBA00022741"/>
    </source>
</evidence>
<reference evidence="16 17" key="1">
    <citation type="submission" date="2019-01" db="EMBL/GenBank/DDBJ databases">
        <title>Chengkuizengella sp. nov., isolated from deep-sea sediment of East Pacific Ocean.</title>
        <authorList>
            <person name="Yang J."/>
            <person name="Lai Q."/>
            <person name="Shao Z."/>
        </authorList>
    </citation>
    <scope>NUCLEOTIDE SEQUENCE [LARGE SCALE GENOMIC DNA]</scope>
    <source>
        <strain evidence="16 17">YPA3-1-1</strain>
    </source>
</reference>
<dbReference type="SUPFAM" id="SSF55821">
    <property type="entry name" value="YrdC/RibB"/>
    <property type="match status" value="1"/>
</dbReference>
<dbReference type="GO" id="GO:0006450">
    <property type="term" value="P:regulation of translational fidelity"/>
    <property type="evidence" value="ECO:0007669"/>
    <property type="project" value="TreeGrafter"/>
</dbReference>
<keyword evidence="8 13" id="KW-0548">Nucleotidyltransferase</keyword>
<feature type="binding site" evidence="14">
    <location>
        <position position="158"/>
    </location>
    <ligand>
        <name>ATP</name>
        <dbReference type="ChEBI" id="CHEBI:30616"/>
    </ligand>
</feature>
<dbReference type="Pfam" id="PF01300">
    <property type="entry name" value="Sua5_yciO_yrdC"/>
    <property type="match status" value="1"/>
</dbReference>
<evidence type="ECO:0000256" key="2">
    <source>
        <dbReference type="ARBA" id="ARBA00007663"/>
    </source>
</evidence>
<feature type="binding site" evidence="14">
    <location>
        <position position="124"/>
    </location>
    <ligand>
        <name>ATP</name>
        <dbReference type="ChEBI" id="CHEBI:30616"/>
    </ligand>
</feature>
<sequence length="359" mass="39489">METIYWNLNKQIKGNEFALVIQEAASEIKMGNTIAFPTETVYGLGADATSTEAVSKIFQAKGRPADNPLIVHISNKNQLQGLVDSVTDKANQIMDRFWPGPLTMILPLKKEAKLSKKVTAGLDTVAVRMPDHPIALKLIEQANRPIAAPSANRSGKPSPTEAKHVKEDLDGRIKGLIDGGETGVGIESTVIQIKEDYIYILRPGSITKSQLQEITPFVEFSYEKEVPDKSLNHEQIPRSPGIKYKHYAPNGSLTIIKGENKQKVMLTIQSAIDEAKGRGEKTGILTFIEREKDYDADLVIAYGSQSRIDEAAHDLYAALRMFDENKITTIFAEGCSEEGIGLAVMNRLRKASGNQVVQV</sequence>
<evidence type="ECO:0000256" key="1">
    <source>
        <dbReference type="ARBA" id="ARBA00004496"/>
    </source>
</evidence>
<organism evidence="16 17">
    <name type="scientific">Chengkuizengella marina</name>
    <dbReference type="NCBI Taxonomy" id="2507566"/>
    <lineage>
        <taxon>Bacteria</taxon>
        <taxon>Bacillati</taxon>
        <taxon>Bacillota</taxon>
        <taxon>Bacilli</taxon>
        <taxon>Bacillales</taxon>
        <taxon>Paenibacillaceae</taxon>
        <taxon>Chengkuizengella</taxon>
    </lineage>
</organism>
<feature type="binding site" evidence="14">
    <location>
        <position position="247"/>
    </location>
    <ligand>
        <name>ATP</name>
        <dbReference type="ChEBI" id="CHEBI:30616"/>
    </ligand>
</feature>
<feature type="binding site" evidence="14">
    <location>
        <position position="150"/>
    </location>
    <ligand>
        <name>ATP</name>
        <dbReference type="ChEBI" id="CHEBI:30616"/>
    </ligand>
</feature>
<keyword evidence="6 13" id="KW-0808">Transferase</keyword>
<dbReference type="GO" id="GO:0061710">
    <property type="term" value="F:L-threonylcarbamoyladenylate synthase"/>
    <property type="evidence" value="ECO:0007669"/>
    <property type="project" value="UniProtKB-EC"/>
</dbReference>
<dbReference type="InterPro" id="IPR006070">
    <property type="entry name" value="Sua5-like_dom"/>
</dbReference>
<dbReference type="PANTHER" id="PTHR17490">
    <property type="entry name" value="SUA5"/>
    <property type="match status" value="1"/>
</dbReference>
<dbReference type="PANTHER" id="PTHR17490:SF16">
    <property type="entry name" value="THREONYLCARBAMOYL-AMP SYNTHASE"/>
    <property type="match status" value="1"/>
</dbReference>
<comment type="similarity">
    <text evidence="2 13">Belongs to the SUA5 family.</text>
</comment>
<gene>
    <name evidence="16" type="ORF">ERL59_16930</name>
</gene>
<evidence type="ECO:0000256" key="12">
    <source>
        <dbReference type="ARBA" id="ARBA00048366"/>
    </source>
</evidence>
<evidence type="ECO:0000256" key="8">
    <source>
        <dbReference type="ARBA" id="ARBA00022695"/>
    </source>
</evidence>
<dbReference type="GO" id="GO:0000049">
    <property type="term" value="F:tRNA binding"/>
    <property type="evidence" value="ECO:0007669"/>
    <property type="project" value="TreeGrafter"/>
</dbReference>
<dbReference type="GO" id="GO:0005737">
    <property type="term" value="C:cytoplasm"/>
    <property type="evidence" value="ECO:0007669"/>
    <property type="project" value="UniProtKB-SubCell"/>
</dbReference>
<feature type="binding site" evidence="14">
    <location>
        <position position="72"/>
    </location>
    <ligand>
        <name>L-threonine</name>
        <dbReference type="ChEBI" id="CHEBI:57926"/>
    </ligand>
</feature>
<dbReference type="Pfam" id="PF03481">
    <property type="entry name" value="Sua5_C"/>
    <property type="match status" value="1"/>
</dbReference>
<dbReference type="NCBIfam" id="TIGR00057">
    <property type="entry name" value="L-threonylcarbamoyladenylate synthase"/>
    <property type="match status" value="1"/>
</dbReference>
<evidence type="ECO:0000256" key="6">
    <source>
        <dbReference type="ARBA" id="ARBA00022679"/>
    </source>
</evidence>
<comment type="subcellular location">
    <subcellularLocation>
        <location evidence="1 13">Cytoplasm</location>
    </subcellularLocation>
</comment>
<dbReference type="EC" id="2.7.7.87" evidence="3 13"/>
<keyword evidence="17" id="KW-1185">Reference proteome</keyword>
<keyword evidence="7 13" id="KW-0819">tRNA processing</keyword>
<evidence type="ECO:0000256" key="3">
    <source>
        <dbReference type="ARBA" id="ARBA00012584"/>
    </source>
</evidence>
<feature type="binding site" evidence="14">
    <location>
        <position position="188"/>
    </location>
    <ligand>
        <name>L-threonine</name>
        <dbReference type="ChEBI" id="CHEBI:57926"/>
    </ligand>
</feature>
<feature type="binding site" evidence="14">
    <location>
        <position position="67"/>
    </location>
    <ligand>
        <name>ATP</name>
        <dbReference type="ChEBI" id="CHEBI:30616"/>
    </ligand>
</feature>
<dbReference type="Gene3D" id="3.40.50.11030">
    <property type="entry name" value="Threonylcarbamoyl-AMP synthase, C-terminal domain"/>
    <property type="match status" value="1"/>
</dbReference>
<evidence type="ECO:0000256" key="5">
    <source>
        <dbReference type="ARBA" id="ARBA00022490"/>
    </source>
</evidence>
<dbReference type="PIRSF" id="PIRSF004930">
    <property type="entry name" value="Tln_factor_SUA5"/>
    <property type="match status" value="1"/>
</dbReference>